<feature type="compositionally biased region" description="Basic residues" evidence="3">
    <location>
        <begin position="207"/>
        <end position="220"/>
    </location>
</feature>
<evidence type="ECO:0000313" key="6">
    <source>
        <dbReference type="Proteomes" id="UP000785200"/>
    </source>
</evidence>
<dbReference type="AlphaFoldDB" id="A0A9P6SKL9"/>
<reference evidence="5" key="1">
    <citation type="submission" date="2019-07" db="EMBL/GenBank/DDBJ databases">
        <title>Hyphodiscus hymeniophilus genome sequencing and assembly.</title>
        <authorList>
            <person name="Kramer G."/>
            <person name="Nodwell J."/>
        </authorList>
    </citation>
    <scope>NUCLEOTIDE SEQUENCE</scope>
    <source>
        <strain evidence="5">ATCC 34498</strain>
    </source>
</reference>
<feature type="compositionally biased region" description="Basic and acidic residues" evidence="3">
    <location>
        <begin position="397"/>
        <end position="440"/>
    </location>
</feature>
<feature type="region of interest" description="Disordered" evidence="3">
    <location>
        <begin position="201"/>
        <end position="513"/>
    </location>
</feature>
<dbReference type="OrthoDB" id="10066125at2759"/>
<feature type="compositionally biased region" description="Acidic residues" evidence="3">
    <location>
        <begin position="259"/>
        <end position="296"/>
    </location>
</feature>
<comment type="caution">
    <text evidence="5">The sequence shown here is derived from an EMBL/GenBank/DDBJ whole genome shotgun (WGS) entry which is preliminary data.</text>
</comment>
<feature type="domain" description="Small acidic protein-like" evidence="4">
    <location>
        <begin position="510"/>
        <end position="582"/>
    </location>
</feature>
<evidence type="ECO:0000256" key="3">
    <source>
        <dbReference type="SAM" id="MobiDB-lite"/>
    </source>
</evidence>
<evidence type="ECO:0000259" key="4">
    <source>
        <dbReference type="Pfam" id="PF15477"/>
    </source>
</evidence>
<feature type="compositionally biased region" description="Basic and acidic residues" evidence="3">
    <location>
        <begin position="234"/>
        <end position="244"/>
    </location>
</feature>
<feature type="region of interest" description="Disordered" evidence="3">
    <location>
        <begin position="28"/>
        <end position="69"/>
    </location>
</feature>
<sequence length="583" mass="64939">MSKKEKVIGSTPAPEERKRIAAEIRRANKKEKKLIKADAKRQRKQNAIMHRRMTKNPEKYTKNKERNRTRYIGAERAKIQHQAVRQAQQLAAKHDPSGKMFNVGEVVILEDGSVKSKEALAAMERRKAERAAEEEAKKQLPPQEMPKKGGMSKRQQQRQVALQPRPPPPRPVIPEGISLPDGEENFIAMWDITDEQIQKRLSEEKRKKSMARKNLRKQQKAQKVINKAMKLLKRQTENRGEKWDPIAGRQLVMKSLEGEKDEDSSDDDSQASDEADDSKDEDFEIEAASDVSEAEEPAQPAKVEKESKKAKNIPEIVSSSNDLVKSPTPDQKSKAEKSKSLKRPAEHDVVEEPKPKKSKKSKGAKQSEVEPDEVDEAADISSTKVGASDAAAASGAEVKDQEASKEEKRALKEQKRAGKEEKRAKKAKKEQEKSTTHVEENVTTEKSSKKRKHEDNGTNDITKPEKSHKKKKNKGDVDASVLPPSLDKQDSYYSKTREEGANGSSSAAQWNPDALTGEAARKDKFLRLLGAGKANAAAGDGAKHKSTAKAIDISKVQSDLERQYETGMKMKHDGGGKRRGLGA</sequence>
<proteinExistence type="inferred from homology"/>
<comment type="similarity">
    <text evidence="1">Belongs to the SMAP family.</text>
</comment>
<gene>
    <name evidence="5" type="ORF">D0Z07_9034</name>
</gene>
<feature type="region of interest" description="Disordered" evidence="3">
    <location>
        <begin position="534"/>
        <end position="554"/>
    </location>
</feature>
<dbReference type="EMBL" id="VNKQ01000019">
    <property type="protein sequence ID" value="KAG0645218.1"/>
    <property type="molecule type" value="Genomic_DNA"/>
</dbReference>
<feature type="compositionally biased region" description="Acidic residues" evidence="3">
    <location>
        <begin position="369"/>
        <end position="378"/>
    </location>
</feature>
<feature type="compositionally biased region" description="Basic and acidic residues" evidence="3">
    <location>
        <begin position="55"/>
        <end position="69"/>
    </location>
</feature>
<protein>
    <recommendedName>
        <fullName evidence="2">Small acidic protein</fullName>
    </recommendedName>
</protein>
<dbReference type="InterPro" id="IPR028124">
    <property type="entry name" value="SMAP_dom"/>
</dbReference>
<dbReference type="PANTHER" id="PTHR22175:SF0">
    <property type="entry name" value="SMALL ACIDIC PROTEIN"/>
    <property type="match status" value="1"/>
</dbReference>
<evidence type="ECO:0000256" key="1">
    <source>
        <dbReference type="ARBA" id="ARBA00006502"/>
    </source>
</evidence>
<feature type="region of interest" description="Disordered" evidence="3">
    <location>
        <begin position="120"/>
        <end position="180"/>
    </location>
</feature>
<feature type="compositionally biased region" description="Basic and acidic residues" evidence="3">
    <location>
        <begin position="487"/>
        <end position="500"/>
    </location>
</feature>
<dbReference type="Pfam" id="PF15477">
    <property type="entry name" value="SMAP"/>
    <property type="match status" value="1"/>
</dbReference>
<evidence type="ECO:0000256" key="2">
    <source>
        <dbReference type="ARBA" id="ARBA00016161"/>
    </source>
</evidence>
<feature type="compositionally biased region" description="Basic and acidic residues" evidence="3">
    <location>
        <begin position="331"/>
        <end position="355"/>
    </location>
</feature>
<keyword evidence="6" id="KW-1185">Reference proteome</keyword>
<dbReference type="Proteomes" id="UP000785200">
    <property type="component" value="Unassembled WGS sequence"/>
</dbReference>
<name>A0A9P6SKL9_9HELO</name>
<dbReference type="InterPro" id="IPR026714">
    <property type="entry name" value="SMAP"/>
</dbReference>
<organism evidence="5 6">
    <name type="scientific">Hyphodiscus hymeniophilus</name>
    <dbReference type="NCBI Taxonomy" id="353542"/>
    <lineage>
        <taxon>Eukaryota</taxon>
        <taxon>Fungi</taxon>
        <taxon>Dikarya</taxon>
        <taxon>Ascomycota</taxon>
        <taxon>Pezizomycotina</taxon>
        <taxon>Leotiomycetes</taxon>
        <taxon>Helotiales</taxon>
        <taxon>Hyphodiscaceae</taxon>
        <taxon>Hyphodiscus</taxon>
    </lineage>
</organism>
<feature type="compositionally biased region" description="Basic and acidic residues" evidence="3">
    <location>
        <begin position="120"/>
        <end position="138"/>
    </location>
</feature>
<feature type="compositionally biased region" description="Basic residues" evidence="3">
    <location>
        <begin position="41"/>
        <end position="54"/>
    </location>
</feature>
<feature type="compositionally biased region" description="Low complexity" evidence="3">
    <location>
        <begin position="384"/>
        <end position="396"/>
    </location>
</feature>
<accession>A0A9P6SKL9</accession>
<evidence type="ECO:0000313" key="5">
    <source>
        <dbReference type="EMBL" id="KAG0645218.1"/>
    </source>
</evidence>
<dbReference type="PANTHER" id="PTHR22175">
    <property type="entry name" value="SMALL ACIDIC PROTEIN-RELATED"/>
    <property type="match status" value="1"/>
</dbReference>